<accession>A0A6C0CYL3</accession>
<dbReference type="EMBL" id="MN739502">
    <property type="protein sequence ID" value="QHT08874.1"/>
    <property type="molecule type" value="Genomic_DNA"/>
</dbReference>
<sequence>MSKVILTRYLYIFDEVALAFIESILKKSSLSEAYFWISELYLSGFHKQSWELLWFIYFDFYFIHNPQFLSFFQKKYNHNSFNSLLTIVKNLFKLSSSHQIFITRQYNSQIKKIDYIFRGKKPNWLKNGYPSKFHGLFRFLDKKLYHFAVSSLPEQVDNSLWDCIYLYYNIDSNNQTLLNEFYNCSYENTIHKVWAIICLLEFNKDYNISKKKMYISISNPELEDIFNIHNAPIPLTQYNNLQIYKTLSYKRMFSIPKSISAFYLTREHVENINELIWHHWEYHSYDCPLWKERFNKYKIKIDHDKQKIEFEDDDEMEDFYSQWGYEPDEQSSETINKRMYQIEQTNWKKWHENIFEKESIYELPSDFRFSY</sequence>
<organism evidence="1">
    <name type="scientific">viral metagenome</name>
    <dbReference type="NCBI Taxonomy" id="1070528"/>
    <lineage>
        <taxon>unclassified sequences</taxon>
        <taxon>metagenomes</taxon>
        <taxon>organismal metagenomes</taxon>
    </lineage>
</organism>
<proteinExistence type="predicted"/>
<name>A0A6C0CYL3_9ZZZZ</name>
<protein>
    <submittedName>
        <fullName evidence="1">Uncharacterized protein</fullName>
    </submittedName>
</protein>
<dbReference type="AlphaFoldDB" id="A0A6C0CYL3"/>
<evidence type="ECO:0000313" key="1">
    <source>
        <dbReference type="EMBL" id="QHT08874.1"/>
    </source>
</evidence>
<reference evidence="1" key="1">
    <citation type="journal article" date="2020" name="Nature">
        <title>Giant virus diversity and host interactions through global metagenomics.</title>
        <authorList>
            <person name="Schulz F."/>
            <person name="Roux S."/>
            <person name="Paez-Espino D."/>
            <person name="Jungbluth S."/>
            <person name="Walsh D.A."/>
            <person name="Denef V.J."/>
            <person name="McMahon K.D."/>
            <person name="Konstantinidis K.T."/>
            <person name="Eloe-Fadrosh E.A."/>
            <person name="Kyrpides N.C."/>
            <person name="Woyke T."/>
        </authorList>
    </citation>
    <scope>NUCLEOTIDE SEQUENCE</scope>
    <source>
        <strain evidence="1">GVMAG-M-3300023109-53</strain>
    </source>
</reference>